<evidence type="ECO:0000313" key="2">
    <source>
        <dbReference type="Proteomes" id="UP000252415"/>
    </source>
</evidence>
<dbReference type="Proteomes" id="UP000252415">
    <property type="component" value="Unassembled WGS sequence"/>
</dbReference>
<dbReference type="Gene3D" id="1.10.287.1100">
    <property type="entry name" value="Sporulation inhibitor A"/>
    <property type="match status" value="1"/>
</dbReference>
<protein>
    <submittedName>
        <fullName evidence="1">Developmental checkpoint coupling sporulation initiation to replication initiation</fullName>
    </submittedName>
</protein>
<sequence>MELLSDELLIDTYYAAIQFKLEPEFIRLLALEMKRRQVNPEARKITA</sequence>
<gene>
    <name evidence="1" type="ORF">DFP97_12084</name>
</gene>
<dbReference type="RefSeq" id="WP_114383528.1">
    <property type="nucleotide sequence ID" value="NZ_QPJD01000020.1"/>
</dbReference>
<evidence type="ECO:0000313" key="1">
    <source>
        <dbReference type="EMBL" id="RCW41947.1"/>
    </source>
</evidence>
<dbReference type="Pfam" id="PF08970">
    <property type="entry name" value="Sda"/>
    <property type="match status" value="1"/>
</dbReference>
<reference evidence="1 2" key="1">
    <citation type="submission" date="2018-07" db="EMBL/GenBank/DDBJ databases">
        <title>Genomic Encyclopedia of Type Strains, Phase III (KMG-III): the genomes of soil and plant-associated and newly described type strains.</title>
        <authorList>
            <person name="Whitman W."/>
        </authorList>
    </citation>
    <scope>NUCLEOTIDE SEQUENCE [LARGE SCALE GENOMIC DNA]</scope>
    <source>
        <strain evidence="1 2">CECT 7506</strain>
    </source>
</reference>
<keyword evidence="2" id="KW-1185">Reference proteome</keyword>
<dbReference type="EMBL" id="QPJD01000020">
    <property type="protein sequence ID" value="RCW41947.1"/>
    <property type="molecule type" value="Genomic_DNA"/>
</dbReference>
<dbReference type="OrthoDB" id="2933732at2"/>
<organism evidence="1 2">
    <name type="scientific">Paenibacillus prosopidis</name>
    <dbReference type="NCBI Taxonomy" id="630520"/>
    <lineage>
        <taxon>Bacteria</taxon>
        <taxon>Bacillati</taxon>
        <taxon>Bacillota</taxon>
        <taxon>Bacilli</taxon>
        <taxon>Bacillales</taxon>
        <taxon>Paenibacillaceae</taxon>
        <taxon>Paenibacillus</taxon>
    </lineage>
</organism>
<proteinExistence type="predicted"/>
<accession>A0A368VKI0</accession>
<dbReference type="SUPFAM" id="SSF100985">
    <property type="entry name" value="Sporulation inhibitor Sda"/>
    <property type="match status" value="1"/>
</dbReference>
<dbReference type="InterPro" id="IPR036916">
    <property type="entry name" value="Sda_sf"/>
</dbReference>
<dbReference type="AlphaFoldDB" id="A0A368VKI0"/>
<dbReference type="InterPro" id="IPR015064">
    <property type="entry name" value="Sda"/>
</dbReference>
<comment type="caution">
    <text evidence="1">The sequence shown here is derived from an EMBL/GenBank/DDBJ whole genome shotgun (WGS) entry which is preliminary data.</text>
</comment>
<name>A0A368VKI0_9BACL</name>